<evidence type="ECO:0000313" key="2">
    <source>
        <dbReference type="Proteomes" id="UP000637980"/>
    </source>
</evidence>
<comment type="caution">
    <text evidence="1">The sequence shown here is derived from an EMBL/GenBank/DDBJ whole genome shotgun (WGS) entry which is preliminary data.</text>
</comment>
<organism evidence="1 2">
    <name type="scientific">Pseudovibrio japonicus</name>
    <dbReference type="NCBI Taxonomy" id="366534"/>
    <lineage>
        <taxon>Bacteria</taxon>
        <taxon>Pseudomonadati</taxon>
        <taxon>Pseudomonadota</taxon>
        <taxon>Alphaproteobacteria</taxon>
        <taxon>Hyphomicrobiales</taxon>
        <taxon>Stappiaceae</taxon>
        <taxon>Pseudovibrio</taxon>
    </lineage>
</organism>
<evidence type="ECO:0000313" key="1">
    <source>
        <dbReference type="EMBL" id="GHB40647.1"/>
    </source>
</evidence>
<name>A0ABQ3EIE7_9HYPH</name>
<sequence>MQQSVNSQAVIGADRSEDYSSTMDLVREKDWKVDGLENANCNRRTARNRVRGCVFGAKEQTFLPHH</sequence>
<evidence type="ECO:0008006" key="3">
    <source>
        <dbReference type="Google" id="ProtNLM"/>
    </source>
</evidence>
<dbReference type="Proteomes" id="UP000637980">
    <property type="component" value="Unassembled WGS sequence"/>
</dbReference>
<dbReference type="EMBL" id="BMXE01000006">
    <property type="protein sequence ID" value="GHB40647.1"/>
    <property type="molecule type" value="Genomic_DNA"/>
</dbReference>
<keyword evidence="2" id="KW-1185">Reference proteome</keyword>
<proteinExistence type="predicted"/>
<protein>
    <recommendedName>
        <fullName evidence="3">Transposase</fullName>
    </recommendedName>
</protein>
<gene>
    <name evidence="1" type="ORF">GCM10007094_32570</name>
</gene>
<accession>A0ABQ3EIE7</accession>
<reference evidence="2" key="1">
    <citation type="journal article" date="2019" name="Int. J. Syst. Evol. Microbiol.">
        <title>The Global Catalogue of Microorganisms (GCM) 10K type strain sequencing project: providing services to taxonomists for standard genome sequencing and annotation.</title>
        <authorList>
            <consortium name="The Broad Institute Genomics Platform"/>
            <consortium name="The Broad Institute Genome Sequencing Center for Infectious Disease"/>
            <person name="Wu L."/>
            <person name="Ma J."/>
        </authorList>
    </citation>
    <scope>NUCLEOTIDE SEQUENCE [LARGE SCALE GENOMIC DNA]</scope>
    <source>
        <strain evidence="2">KCTC 12861</strain>
    </source>
</reference>